<comment type="catalytic activity">
    <reaction evidence="1">
        <text>ATP + protein L-histidine = ADP + protein N-phospho-L-histidine.</text>
        <dbReference type="EC" id="2.7.13.3"/>
    </reaction>
</comment>
<dbReference type="GO" id="GO:0000155">
    <property type="term" value="F:phosphorelay sensor kinase activity"/>
    <property type="evidence" value="ECO:0007669"/>
    <property type="project" value="InterPro"/>
</dbReference>
<keyword evidence="6" id="KW-1133">Transmembrane helix</keyword>
<dbReference type="SMART" id="SM00387">
    <property type="entry name" value="HATPase_c"/>
    <property type="match status" value="1"/>
</dbReference>
<feature type="transmembrane region" description="Helical" evidence="6">
    <location>
        <begin position="12"/>
        <end position="33"/>
    </location>
</feature>
<feature type="domain" description="Histidine kinase" evidence="7">
    <location>
        <begin position="243"/>
        <end position="473"/>
    </location>
</feature>
<proteinExistence type="predicted"/>
<evidence type="ECO:0000256" key="4">
    <source>
        <dbReference type="ARBA" id="ARBA00022679"/>
    </source>
</evidence>
<dbReference type="InterPro" id="IPR005467">
    <property type="entry name" value="His_kinase_dom"/>
</dbReference>
<sequence>MPLKKKNNRIENRLRIILSAAILLLIILSIVSYRSLNSFKVKSAWVAHTSEVLFNVQRLLVELKDAENNHRAYLVSEDETFRRPYINSKIGVMEYYNESQELTRDNSKQQKRFKQLLTLIDKWYALVEDIHIAKEDSILNKAMIKTSLKREIDVMENIQSIISLIEETEENLLKKRNNDVDIALEENYLIISIFAALTLIIILLAYLHFIRDIQLRSALEDQLQESIHRLSQTNQELEQFAYVASHDLQEPLRKVISFSDIILRKHAEQLDEKGRTYFDRMINSTERMQTLIQDLLNFSRSTRNIGDRKSIKINNLINEVLEDLSESIHEAKGKVKLKLTTETTINGTPVQLRQLVQNIISNGIKYRKKDTNPVLKIKTKIIPAVKLEQKIPLLVSEEFIEITINDNGIGFDEQYLDKIFTIFQRLHGRSEYSGTGIGLAISKRVVENHNGYITAKSEVGKGSTFFIYLPVETKA</sequence>
<dbReference type="InterPro" id="IPR003661">
    <property type="entry name" value="HisK_dim/P_dom"/>
</dbReference>
<dbReference type="Pfam" id="PF02518">
    <property type="entry name" value="HATPase_c"/>
    <property type="match status" value="1"/>
</dbReference>
<name>A0A6N9NFW7_9FLAO</name>
<dbReference type="AlphaFoldDB" id="A0A6N9NFW7"/>
<dbReference type="CDD" id="cd00082">
    <property type="entry name" value="HisKA"/>
    <property type="match status" value="1"/>
</dbReference>
<dbReference type="SMART" id="SM00388">
    <property type="entry name" value="HisKA"/>
    <property type="match status" value="1"/>
</dbReference>
<keyword evidence="9" id="KW-1185">Reference proteome</keyword>
<evidence type="ECO:0000256" key="2">
    <source>
        <dbReference type="ARBA" id="ARBA00012438"/>
    </source>
</evidence>
<dbReference type="InterPro" id="IPR052162">
    <property type="entry name" value="Sensor_kinase/Photoreceptor"/>
</dbReference>
<dbReference type="InterPro" id="IPR007891">
    <property type="entry name" value="CHASE3"/>
</dbReference>
<comment type="caution">
    <text evidence="8">The sequence shown here is derived from an EMBL/GenBank/DDBJ whole genome shotgun (WGS) entry which is preliminary data.</text>
</comment>
<reference evidence="8 9" key="1">
    <citation type="submission" date="2019-12" db="EMBL/GenBank/DDBJ databases">
        <authorList>
            <person name="Zhao J."/>
        </authorList>
    </citation>
    <scope>NUCLEOTIDE SEQUENCE [LARGE SCALE GENOMIC DNA]</scope>
    <source>
        <strain evidence="8 9">S-15</strain>
    </source>
</reference>
<protein>
    <recommendedName>
        <fullName evidence="2">histidine kinase</fullName>
        <ecNumber evidence="2">2.7.13.3</ecNumber>
    </recommendedName>
</protein>
<dbReference type="Gene3D" id="3.30.565.10">
    <property type="entry name" value="Histidine kinase-like ATPase, C-terminal domain"/>
    <property type="match status" value="1"/>
</dbReference>
<evidence type="ECO:0000313" key="8">
    <source>
        <dbReference type="EMBL" id="NBG65518.1"/>
    </source>
</evidence>
<dbReference type="PANTHER" id="PTHR43304:SF1">
    <property type="entry name" value="PAC DOMAIN-CONTAINING PROTEIN"/>
    <property type="match status" value="1"/>
</dbReference>
<accession>A0A6N9NFW7</accession>
<dbReference type="EMBL" id="WWNE01000005">
    <property type="protein sequence ID" value="NBG65518.1"/>
    <property type="molecule type" value="Genomic_DNA"/>
</dbReference>
<dbReference type="Gene3D" id="1.10.287.130">
    <property type="match status" value="1"/>
</dbReference>
<evidence type="ECO:0000256" key="3">
    <source>
        <dbReference type="ARBA" id="ARBA00022553"/>
    </source>
</evidence>
<gene>
    <name evidence="8" type="ORF">GQN54_05285</name>
</gene>
<dbReference type="SUPFAM" id="SSF47384">
    <property type="entry name" value="Homodimeric domain of signal transducing histidine kinase"/>
    <property type="match status" value="1"/>
</dbReference>
<keyword evidence="3" id="KW-0597">Phosphoprotein</keyword>
<dbReference type="RefSeq" id="WP_160632471.1">
    <property type="nucleotide sequence ID" value="NZ_WWNE01000005.1"/>
</dbReference>
<feature type="transmembrane region" description="Helical" evidence="6">
    <location>
        <begin position="188"/>
        <end position="209"/>
    </location>
</feature>
<dbReference type="InterPro" id="IPR004358">
    <property type="entry name" value="Sig_transdc_His_kin-like_C"/>
</dbReference>
<dbReference type="InterPro" id="IPR003594">
    <property type="entry name" value="HATPase_dom"/>
</dbReference>
<keyword evidence="4" id="KW-0808">Transferase</keyword>
<dbReference type="CDD" id="cd19410">
    <property type="entry name" value="HK9-like_sensor"/>
    <property type="match status" value="1"/>
</dbReference>
<keyword evidence="6" id="KW-0812">Transmembrane</keyword>
<evidence type="ECO:0000256" key="6">
    <source>
        <dbReference type="SAM" id="Phobius"/>
    </source>
</evidence>
<dbReference type="PROSITE" id="PS50109">
    <property type="entry name" value="HIS_KIN"/>
    <property type="match status" value="1"/>
</dbReference>
<dbReference type="Pfam" id="PF00512">
    <property type="entry name" value="HisKA"/>
    <property type="match status" value="1"/>
</dbReference>
<keyword evidence="5" id="KW-0418">Kinase</keyword>
<dbReference type="InterPro" id="IPR036097">
    <property type="entry name" value="HisK_dim/P_sf"/>
</dbReference>
<dbReference type="PANTHER" id="PTHR43304">
    <property type="entry name" value="PHYTOCHROME-LIKE PROTEIN CPH1"/>
    <property type="match status" value="1"/>
</dbReference>
<dbReference type="InterPro" id="IPR036890">
    <property type="entry name" value="HATPase_C_sf"/>
</dbReference>
<evidence type="ECO:0000259" key="7">
    <source>
        <dbReference type="PROSITE" id="PS50109"/>
    </source>
</evidence>
<keyword evidence="6" id="KW-0472">Membrane</keyword>
<dbReference type="SUPFAM" id="SSF55874">
    <property type="entry name" value="ATPase domain of HSP90 chaperone/DNA topoisomerase II/histidine kinase"/>
    <property type="match status" value="1"/>
</dbReference>
<dbReference type="PRINTS" id="PR00344">
    <property type="entry name" value="BCTRLSENSOR"/>
</dbReference>
<organism evidence="8 9">
    <name type="scientific">Acidiluteibacter ferrifornacis</name>
    <dbReference type="NCBI Taxonomy" id="2692424"/>
    <lineage>
        <taxon>Bacteria</taxon>
        <taxon>Pseudomonadati</taxon>
        <taxon>Bacteroidota</taxon>
        <taxon>Flavobacteriia</taxon>
        <taxon>Flavobacteriales</taxon>
        <taxon>Cryomorphaceae</taxon>
        <taxon>Acidiluteibacter</taxon>
    </lineage>
</organism>
<dbReference type="Proteomes" id="UP000470771">
    <property type="component" value="Unassembled WGS sequence"/>
</dbReference>
<dbReference type="FunFam" id="3.30.565.10:FF:000006">
    <property type="entry name" value="Sensor histidine kinase WalK"/>
    <property type="match status" value="1"/>
</dbReference>
<evidence type="ECO:0000313" key="9">
    <source>
        <dbReference type="Proteomes" id="UP000470771"/>
    </source>
</evidence>
<evidence type="ECO:0000256" key="1">
    <source>
        <dbReference type="ARBA" id="ARBA00000085"/>
    </source>
</evidence>
<dbReference type="Pfam" id="PF05227">
    <property type="entry name" value="CHASE3"/>
    <property type="match status" value="1"/>
</dbReference>
<evidence type="ECO:0000256" key="5">
    <source>
        <dbReference type="ARBA" id="ARBA00022777"/>
    </source>
</evidence>
<dbReference type="EC" id="2.7.13.3" evidence="2"/>